<reference evidence="2" key="1">
    <citation type="journal article" date="2013" name="Nat. Genet.">
        <title>The wheat powdery mildew genome shows the unique evolution of an obligate biotroph.</title>
        <authorList>
            <person name="Wicker T."/>
            <person name="Oberhaensli S."/>
            <person name="Parlange F."/>
            <person name="Buchmann J.P."/>
            <person name="Shatalina M."/>
            <person name="Roffler S."/>
            <person name="Ben-David R."/>
            <person name="Dolezel J."/>
            <person name="Simkova H."/>
            <person name="Schulze-Lefert P."/>
            <person name="Spanu P.D."/>
            <person name="Bruggmann R."/>
            <person name="Amselem J."/>
            <person name="Quesneville H."/>
            <person name="Ver Loren van Themaat E."/>
            <person name="Paape T."/>
            <person name="Shimizu K.K."/>
            <person name="Keller B."/>
        </authorList>
    </citation>
    <scope>NUCLEOTIDE SEQUENCE [LARGE SCALE GENOMIC DNA]</scope>
    <source>
        <strain evidence="2">96224</strain>
    </source>
</reference>
<protein>
    <submittedName>
        <fullName evidence="1">Uncharacterized protein</fullName>
    </submittedName>
</protein>
<gene>
    <name evidence="1" type="ORF">BGT96224_Ac31548</name>
</gene>
<dbReference type="Proteomes" id="UP000053110">
    <property type="component" value="Unassembled WGS sequence"/>
</dbReference>
<name>A0A656KN94_BLUGR</name>
<evidence type="ECO:0000313" key="1">
    <source>
        <dbReference type="EMBL" id="EPQ66981.1"/>
    </source>
</evidence>
<proteinExistence type="predicted"/>
<evidence type="ECO:0000313" key="2">
    <source>
        <dbReference type="Proteomes" id="UP000053110"/>
    </source>
</evidence>
<feature type="non-terminal residue" evidence="1">
    <location>
        <position position="78"/>
    </location>
</feature>
<dbReference type="AlphaFoldDB" id="A0A656KN94"/>
<sequence length="78" mass="8951">MSESSKSAPEHPTILSLNKKLRKSNENVDIRIGALEKRMDKMEIMTTTRFDRIEALLHQLVSEKIKENPSVDTKLNSK</sequence>
<organism evidence="1 2">
    <name type="scientific">Blumeria graminis f. sp. tritici 96224</name>
    <dbReference type="NCBI Taxonomy" id="1268274"/>
    <lineage>
        <taxon>Eukaryota</taxon>
        <taxon>Fungi</taxon>
        <taxon>Dikarya</taxon>
        <taxon>Ascomycota</taxon>
        <taxon>Pezizomycotina</taxon>
        <taxon>Leotiomycetes</taxon>
        <taxon>Erysiphales</taxon>
        <taxon>Erysiphaceae</taxon>
        <taxon>Blumeria</taxon>
    </lineage>
</organism>
<accession>A0A656KN94</accession>
<dbReference type="EMBL" id="KE374190">
    <property type="protein sequence ID" value="EPQ66981.1"/>
    <property type="molecule type" value="Genomic_DNA"/>
</dbReference>